<feature type="domain" description="SH3b" evidence="1">
    <location>
        <begin position="112"/>
        <end position="176"/>
    </location>
</feature>
<dbReference type="PROSITE" id="PS51781">
    <property type="entry name" value="SH3B"/>
    <property type="match status" value="1"/>
</dbReference>
<organism evidence="2 3">
    <name type="scientific">Planktotalea frisia</name>
    <dbReference type="NCBI Taxonomy" id="696762"/>
    <lineage>
        <taxon>Bacteria</taxon>
        <taxon>Pseudomonadati</taxon>
        <taxon>Pseudomonadota</taxon>
        <taxon>Alphaproteobacteria</taxon>
        <taxon>Rhodobacterales</taxon>
        <taxon>Paracoccaceae</taxon>
        <taxon>Planktotalea</taxon>
    </lineage>
</organism>
<sequence>MGKIIVITFAFMAFAFYELSGGCEFVAIADEKRAALAIEQAEEQRLIAQTKAERLKTQPEAQVVLASATVSTSGTVVQENAATTPLVEEEKIEAVTEVAAVLETVVEEEPAADMRKVTAARVNMRQGPGQNFSVVAKLNNGDEVEILQDPGDGWVKLKVMDSGRIGWMADFLLTASNI</sequence>
<accession>A0A1L9P0P1</accession>
<dbReference type="EMBL" id="MLCB01000064">
    <property type="protein sequence ID" value="OJI95051.1"/>
    <property type="molecule type" value="Genomic_DNA"/>
</dbReference>
<dbReference type="RefSeq" id="WP_072629419.1">
    <property type="nucleotide sequence ID" value="NZ_MLCB01000064.1"/>
</dbReference>
<comment type="caution">
    <text evidence="2">The sequence shown here is derived from an EMBL/GenBank/DDBJ whole genome shotgun (WGS) entry which is preliminary data.</text>
</comment>
<gene>
    <name evidence="2" type="ORF">PFRI_07600</name>
</gene>
<evidence type="ECO:0000259" key="1">
    <source>
        <dbReference type="PROSITE" id="PS51781"/>
    </source>
</evidence>
<evidence type="ECO:0000313" key="2">
    <source>
        <dbReference type="EMBL" id="OJI95051.1"/>
    </source>
</evidence>
<dbReference type="Proteomes" id="UP000184514">
    <property type="component" value="Unassembled WGS sequence"/>
</dbReference>
<dbReference type="InterPro" id="IPR003646">
    <property type="entry name" value="SH3-like_bac-type"/>
</dbReference>
<name>A0A1L9P0P1_9RHOB</name>
<proteinExistence type="predicted"/>
<dbReference type="SMART" id="SM00287">
    <property type="entry name" value="SH3b"/>
    <property type="match status" value="1"/>
</dbReference>
<dbReference type="STRING" id="696762.PFRI_07600"/>
<dbReference type="Pfam" id="PF08239">
    <property type="entry name" value="SH3_3"/>
    <property type="match status" value="1"/>
</dbReference>
<keyword evidence="3" id="KW-1185">Reference proteome</keyword>
<dbReference type="OrthoDB" id="7433551at2"/>
<dbReference type="AlphaFoldDB" id="A0A1L9P0P1"/>
<protein>
    <submittedName>
        <fullName evidence="2">Bacterial SH3 domain protein</fullName>
    </submittedName>
</protein>
<dbReference type="Gene3D" id="2.30.30.40">
    <property type="entry name" value="SH3 Domains"/>
    <property type="match status" value="1"/>
</dbReference>
<reference evidence="2 3" key="1">
    <citation type="submission" date="2016-10" db="EMBL/GenBank/DDBJ databases">
        <title>Genome sequence of Planktotalea frisia SH6-1.</title>
        <authorList>
            <person name="Poehlein A."/>
            <person name="Bakenhus I."/>
            <person name="Voget S."/>
            <person name="Brinkhoff T."/>
            <person name="Simon M."/>
        </authorList>
    </citation>
    <scope>NUCLEOTIDE SEQUENCE [LARGE SCALE GENOMIC DNA]</scope>
    <source>
        <strain evidence="2 3">SH6-1</strain>
    </source>
</reference>
<evidence type="ECO:0000313" key="3">
    <source>
        <dbReference type="Proteomes" id="UP000184514"/>
    </source>
</evidence>